<comment type="caution">
    <text evidence="1">The sequence shown here is derived from an EMBL/GenBank/DDBJ whole genome shotgun (WGS) entry which is preliminary data.</text>
</comment>
<evidence type="ECO:0000313" key="1">
    <source>
        <dbReference type="EMBL" id="KAI5669032.1"/>
    </source>
</evidence>
<organism evidence="1 2">
    <name type="scientific">Catharanthus roseus</name>
    <name type="common">Madagascar periwinkle</name>
    <name type="synonym">Vinca rosea</name>
    <dbReference type="NCBI Taxonomy" id="4058"/>
    <lineage>
        <taxon>Eukaryota</taxon>
        <taxon>Viridiplantae</taxon>
        <taxon>Streptophyta</taxon>
        <taxon>Embryophyta</taxon>
        <taxon>Tracheophyta</taxon>
        <taxon>Spermatophyta</taxon>
        <taxon>Magnoliopsida</taxon>
        <taxon>eudicotyledons</taxon>
        <taxon>Gunneridae</taxon>
        <taxon>Pentapetalae</taxon>
        <taxon>asterids</taxon>
        <taxon>lamiids</taxon>
        <taxon>Gentianales</taxon>
        <taxon>Apocynaceae</taxon>
        <taxon>Rauvolfioideae</taxon>
        <taxon>Vinceae</taxon>
        <taxon>Catharanthinae</taxon>
        <taxon>Catharanthus</taxon>
    </lineage>
</organism>
<evidence type="ECO:0000313" key="2">
    <source>
        <dbReference type="Proteomes" id="UP001060085"/>
    </source>
</evidence>
<dbReference type="Proteomes" id="UP001060085">
    <property type="component" value="Linkage Group LG04"/>
</dbReference>
<protein>
    <submittedName>
        <fullName evidence="1">Uncharacterized protein</fullName>
    </submittedName>
</protein>
<name>A0ACC0B8N6_CATRO</name>
<reference evidence="2" key="1">
    <citation type="journal article" date="2023" name="Nat. Plants">
        <title>Single-cell RNA sequencing provides a high-resolution roadmap for understanding the multicellular compartmentation of specialized metabolism.</title>
        <authorList>
            <person name="Sun S."/>
            <person name="Shen X."/>
            <person name="Li Y."/>
            <person name="Li Y."/>
            <person name="Wang S."/>
            <person name="Li R."/>
            <person name="Zhang H."/>
            <person name="Shen G."/>
            <person name="Guo B."/>
            <person name="Wei J."/>
            <person name="Xu J."/>
            <person name="St-Pierre B."/>
            <person name="Chen S."/>
            <person name="Sun C."/>
        </authorList>
    </citation>
    <scope>NUCLEOTIDE SEQUENCE [LARGE SCALE GENOMIC DNA]</scope>
</reference>
<accession>A0ACC0B8N6</accession>
<sequence>MTRAQRKKLKLQEDNMISYVKDALKRKIEELDGQGKLPKLFTMCSIVKEQSREQLGFLNGSLVDNNTYCRGSVEATKSSIEGPVPTVAGRLLPAPSLDDSNLPCAVLHYR</sequence>
<proteinExistence type="predicted"/>
<dbReference type="EMBL" id="CM044704">
    <property type="protein sequence ID" value="KAI5669032.1"/>
    <property type="molecule type" value="Genomic_DNA"/>
</dbReference>
<keyword evidence="2" id="KW-1185">Reference proteome</keyword>
<gene>
    <name evidence="1" type="ORF">M9H77_18885</name>
</gene>